<evidence type="ECO:0000313" key="1">
    <source>
        <dbReference type="EMBL" id="KAF7829963.1"/>
    </source>
</evidence>
<dbReference type="Proteomes" id="UP000634136">
    <property type="component" value="Unassembled WGS sequence"/>
</dbReference>
<accession>A0A834TWK1</accession>
<reference evidence="1" key="1">
    <citation type="submission" date="2020-09" db="EMBL/GenBank/DDBJ databases">
        <title>Genome-Enabled Discovery of Anthraquinone Biosynthesis in Senna tora.</title>
        <authorList>
            <person name="Kang S.-H."/>
            <person name="Pandey R.P."/>
            <person name="Lee C.-M."/>
            <person name="Sim J.-S."/>
            <person name="Jeong J.-T."/>
            <person name="Choi B.-S."/>
            <person name="Jung M."/>
            <person name="Ginzburg D."/>
            <person name="Zhao K."/>
            <person name="Won S.Y."/>
            <person name="Oh T.-J."/>
            <person name="Yu Y."/>
            <person name="Kim N.-H."/>
            <person name="Lee O.R."/>
            <person name="Lee T.-H."/>
            <person name="Bashyal P."/>
            <person name="Kim T.-S."/>
            <person name="Lee W.-H."/>
            <person name="Kawkins C."/>
            <person name="Kim C.-K."/>
            <person name="Kim J.S."/>
            <person name="Ahn B.O."/>
            <person name="Rhee S.Y."/>
            <person name="Sohng J.K."/>
        </authorList>
    </citation>
    <scope>NUCLEOTIDE SEQUENCE</scope>
    <source>
        <tissue evidence="1">Leaf</tissue>
    </source>
</reference>
<protein>
    <submittedName>
        <fullName evidence="1">Uncharacterized protein</fullName>
    </submittedName>
</protein>
<dbReference type="EMBL" id="JAAIUW010000005">
    <property type="protein sequence ID" value="KAF7829963.1"/>
    <property type="molecule type" value="Genomic_DNA"/>
</dbReference>
<sequence>MDGLASKEGHTDEDMIHEVVRLRTCNPTARV</sequence>
<proteinExistence type="predicted"/>
<gene>
    <name evidence="1" type="ORF">G2W53_012296</name>
</gene>
<comment type="caution">
    <text evidence="1">The sequence shown here is derived from an EMBL/GenBank/DDBJ whole genome shotgun (WGS) entry which is preliminary data.</text>
</comment>
<evidence type="ECO:0000313" key="2">
    <source>
        <dbReference type="Proteomes" id="UP000634136"/>
    </source>
</evidence>
<keyword evidence="2" id="KW-1185">Reference proteome</keyword>
<name>A0A834TWK1_9FABA</name>
<organism evidence="1 2">
    <name type="scientific">Senna tora</name>
    <dbReference type="NCBI Taxonomy" id="362788"/>
    <lineage>
        <taxon>Eukaryota</taxon>
        <taxon>Viridiplantae</taxon>
        <taxon>Streptophyta</taxon>
        <taxon>Embryophyta</taxon>
        <taxon>Tracheophyta</taxon>
        <taxon>Spermatophyta</taxon>
        <taxon>Magnoliopsida</taxon>
        <taxon>eudicotyledons</taxon>
        <taxon>Gunneridae</taxon>
        <taxon>Pentapetalae</taxon>
        <taxon>rosids</taxon>
        <taxon>fabids</taxon>
        <taxon>Fabales</taxon>
        <taxon>Fabaceae</taxon>
        <taxon>Caesalpinioideae</taxon>
        <taxon>Cassia clade</taxon>
        <taxon>Senna</taxon>
    </lineage>
</organism>
<dbReference type="AlphaFoldDB" id="A0A834TWK1"/>